<comment type="function">
    <text evidence="9">Transcription factor that binds specifically to a 5'-AA[AG]G-3' consensus core sequence.</text>
</comment>
<name>A0AAV5DBX3_ELECO</name>
<keyword evidence="6 9" id="KW-0804">Transcription</keyword>
<evidence type="ECO:0000256" key="6">
    <source>
        <dbReference type="ARBA" id="ARBA00023163"/>
    </source>
</evidence>
<evidence type="ECO:0000313" key="12">
    <source>
        <dbReference type="EMBL" id="GJN08214.1"/>
    </source>
</evidence>
<evidence type="ECO:0000256" key="9">
    <source>
        <dbReference type="RuleBase" id="RU369094"/>
    </source>
</evidence>
<reference evidence="12" key="1">
    <citation type="journal article" date="2018" name="DNA Res.">
        <title>Multiple hybrid de novo genome assembly of finger millet, an orphan allotetraploid crop.</title>
        <authorList>
            <person name="Hatakeyama M."/>
            <person name="Aluri S."/>
            <person name="Balachadran M.T."/>
            <person name="Sivarajan S.R."/>
            <person name="Patrignani A."/>
            <person name="Gruter S."/>
            <person name="Poveda L."/>
            <person name="Shimizu-Inatsugi R."/>
            <person name="Baeten J."/>
            <person name="Francoijs K.J."/>
            <person name="Nataraja K.N."/>
            <person name="Reddy Y.A.N."/>
            <person name="Phadnis S."/>
            <person name="Ravikumar R.L."/>
            <person name="Schlapbach R."/>
            <person name="Sreeman S.M."/>
            <person name="Shimizu K.K."/>
        </authorList>
    </citation>
    <scope>NUCLEOTIDE SEQUENCE</scope>
</reference>
<evidence type="ECO:0000256" key="4">
    <source>
        <dbReference type="ARBA" id="ARBA00023015"/>
    </source>
</evidence>
<dbReference type="EMBL" id="BQKI01000015">
    <property type="protein sequence ID" value="GJN08214.1"/>
    <property type="molecule type" value="Genomic_DNA"/>
</dbReference>
<dbReference type="InterPro" id="IPR003851">
    <property type="entry name" value="Znf_Dof"/>
</dbReference>
<dbReference type="InterPro" id="IPR045174">
    <property type="entry name" value="Dof"/>
</dbReference>
<evidence type="ECO:0000259" key="11">
    <source>
        <dbReference type="PROSITE" id="PS50884"/>
    </source>
</evidence>
<proteinExistence type="predicted"/>
<comment type="subcellular location">
    <subcellularLocation>
        <location evidence="8 9">Nucleus</location>
    </subcellularLocation>
</comment>
<protein>
    <recommendedName>
        <fullName evidence="9">Dof zinc finger protein</fullName>
    </recommendedName>
</protein>
<keyword evidence="7 8" id="KW-0539">Nucleus</keyword>
<feature type="region of interest" description="Disordered" evidence="10">
    <location>
        <begin position="1"/>
        <end position="49"/>
    </location>
</feature>
<evidence type="ECO:0000256" key="2">
    <source>
        <dbReference type="ARBA" id="ARBA00022771"/>
    </source>
</evidence>
<keyword evidence="3 9" id="KW-0862">Zinc</keyword>
<comment type="caution">
    <text evidence="12">The sequence shown here is derived from an EMBL/GenBank/DDBJ whole genome shotgun (WGS) entry which is preliminary data.</text>
</comment>
<dbReference type="AlphaFoldDB" id="A0AAV5DBX3"/>
<sequence length="365" mass="36782">MASSTAVAAAGDDVVRPQKGGGGGGATPPAPSQQQQQQPPPPPPEQELRCPRCDSPNTKFCYYNNYSLSQPRHFCKTCRRYWTKGGALRNVPVGGGCRKNKRSRSAASAAVAAAAASSRLSLNLPVDAAADQQARLGFLGGGGAPVVVSSSPIGATAADYHHHHQGGAAVGMTMALPRLHAPPAVGHYVPFGEWPASGPPGAVDVTGNSGAVSSSIASSIESLSFINQDLHWKLQQQRLATMFLGPTSSGGSAPAVHVDAGGAAVAVPDHVVGGPFLHMAGAPAAGMEAVPAVTSWFMADGPYVLPPPPANTAAAIVTTTIGVGGNIVDSGRSSADEDNATSNGGNCGSASIPAWGDMATFAMLP</sequence>
<evidence type="ECO:0000256" key="8">
    <source>
        <dbReference type="PROSITE-ProRule" id="PRU00071"/>
    </source>
</evidence>
<reference evidence="12" key="2">
    <citation type="submission" date="2021-12" db="EMBL/GenBank/DDBJ databases">
        <title>Resequencing data analysis of finger millet.</title>
        <authorList>
            <person name="Hatakeyama M."/>
            <person name="Aluri S."/>
            <person name="Balachadran M.T."/>
            <person name="Sivarajan S.R."/>
            <person name="Poveda L."/>
            <person name="Shimizu-Inatsugi R."/>
            <person name="Schlapbach R."/>
            <person name="Sreeman S.M."/>
            <person name="Shimizu K.K."/>
        </authorList>
    </citation>
    <scope>NUCLEOTIDE SEQUENCE</scope>
</reference>
<keyword evidence="13" id="KW-1185">Reference proteome</keyword>
<organism evidence="12 13">
    <name type="scientific">Eleusine coracana subsp. coracana</name>
    <dbReference type="NCBI Taxonomy" id="191504"/>
    <lineage>
        <taxon>Eukaryota</taxon>
        <taxon>Viridiplantae</taxon>
        <taxon>Streptophyta</taxon>
        <taxon>Embryophyta</taxon>
        <taxon>Tracheophyta</taxon>
        <taxon>Spermatophyta</taxon>
        <taxon>Magnoliopsida</taxon>
        <taxon>Liliopsida</taxon>
        <taxon>Poales</taxon>
        <taxon>Poaceae</taxon>
        <taxon>PACMAD clade</taxon>
        <taxon>Chloridoideae</taxon>
        <taxon>Cynodonteae</taxon>
        <taxon>Eleusininae</taxon>
        <taxon>Eleusine</taxon>
    </lineage>
</organism>
<keyword evidence="2 8" id="KW-0863">Zinc-finger</keyword>
<dbReference type="GO" id="GO:0008270">
    <property type="term" value="F:zinc ion binding"/>
    <property type="evidence" value="ECO:0007669"/>
    <property type="project" value="UniProtKB-KW"/>
</dbReference>
<dbReference type="PROSITE" id="PS01361">
    <property type="entry name" value="ZF_DOF_1"/>
    <property type="match status" value="1"/>
</dbReference>
<feature type="region of interest" description="Disordered" evidence="10">
    <location>
        <begin position="329"/>
        <end position="349"/>
    </location>
</feature>
<gene>
    <name evidence="12" type="primary">ga26110</name>
    <name evidence="12" type="ORF">PR202_ga26110</name>
</gene>
<dbReference type="PANTHER" id="PTHR31992:SF339">
    <property type="entry name" value="DOF ZINC FINGER PROTEIN"/>
    <property type="match status" value="1"/>
</dbReference>
<dbReference type="Pfam" id="PF02701">
    <property type="entry name" value="Zn_ribbon_Dof"/>
    <property type="match status" value="1"/>
</dbReference>
<dbReference type="GO" id="GO:0003677">
    <property type="term" value="F:DNA binding"/>
    <property type="evidence" value="ECO:0007669"/>
    <property type="project" value="UniProtKB-UniRule"/>
</dbReference>
<dbReference type="GO" id="GO:0005634">
    <property type="term" value="C:nucleus"/>
    <property type="evidence" value="ECO:0007669"/>
    <property type="project" value="UniProtKB-SubCell"/>
</dbReference>
<keyword evidence="5 8" id="KW-0238">DNA-binding</keyword>
<evidence type="ECO:0000256" key="10">
    <source>
        <dbReference type="SAM" id="MobiDB-lite"/>
    </source>
</evidence>
<evidence type="ECO:0000256" key="7">
    <source>
        <dbReference type="ARBA" id="ARBA00023242"/>
    </source>
</evidence>
<evidence type="ECO:0000256" key="3">
    <source>
        <dbReference type="ARBA" id="ARBA00022833"/>
    </source>
</evidence>
<dbReference type="GO" id="GO:0003700">
    <property type="term" value="F:DNA-binding transcription factor activity"/>
    <property type="evidence" value="ECO:0007669"/>
    <property type="project" value="UniProtKB-UniRule"/>
</dbReference>
<evidence type="ECO:0000313" key="13">
    <source>
        <dbReference type="Proteomes" id="UP001054889"/>
    </source>
</evidence>
<keyword evidence="4 9" id="KW-0805">Transcription regulation</keyword>
<dbReference type="Proteomes" id="UP001054889">
    <property type="component" value="Unassembled WGS sequence"/>
</dbReference>
<dbReference type="PANTHER" id="PTHR31992">
    <property type="entry name" value="DOF ZINC FINGER PROTEIN DOF1.4-RELATED"/>
    <property type="match status" value="1"/>
</dbReference>
<evidence type="ECO:0000256" key="5">
    <source>
        <dbReference type="ARBA" id="ARBA00023125"/>
    </source>
</evidence>
<dbReference type="PROSITE" id="PS50884">
    <property type="entry name" value="ZF_DOF_2"/>
    <property type="match status" value="1"/>
</dbReference>
<feature type="domain" description="Dof-type" evidence="11">
    <location>
        <begin position="48"/>
        <end position="102"/>
    </location>
</feature>
<accession>A0AAV5DBX3</accession>
<keyword evidence="1 9" id="KW-0479">Metal-binding</keyword>
<evidence type="ECO:0000256" key="1">
    <source>
        <dbReference type="ARBA" id="ARBA00022723"/>
    </source>
</evidence>